<reference evidence="2 3" key="1">
    <citation type="submission" date="2019-08" db="EMBL/GenBank/DDBJ databases">
        <authorList>
            <person name="Wang G."/>
            <person name="Xu Z."/>
        </authorList>
    </citation>
    <scope>NUCLEOTIDE SEQUENCE [LARGE SCALE GENOMIC DNA]</scope>
    <source>
        <strain evidence="2 3">ZX</strain>
    </source>
</reference>
<dbReference type="RefSeq" id="WP_149520735.1">
    <property type="nucleotide sequence ID" value="NZ_VTOU01000001.1"/>
</dbReference>
<dbReference type="InterPro" id="IPR022061">
    <property type="entry name" value="DUF3617"/>
</dbReference>
<evidence type="ECO:0000256" key="1">
    <source>
        <dbReference type="SAM" id="SignalP"/>
    </source>
</evidence>
<organism evidence="2 3">
    <name type="scientific">Sphingomonas montanisoli</name>
    <dbReference type="NCBI Taxonomy" id="2606412"/>
    <lineage>
        <taxon>Bacteria</taxon>
        <taxon>Pseudomonadati</taxon>
        <taxon>Pseudomonadota</taxon>
        <taxon>Alphaproteobacteria</taxon>
        <taxon>Sphingomonadales</taxon>
        <taxon>Sphingomonadaceae</taxon>
        <taxon>Sphingomonas</taxon>
    </lineage>
</organism>
<name>A0A5D9CD47_9SPHN</name>
<protein>
    <submittedName>
        <fullName evidence="2">DUF3617 family protein</fullName>
    </submittedName>
</protein>
<evidence type="ECO:0000313" key="2">
    <source>
        <dbReference type="EMBL" id="TZG29072.1"/>
    </source>
</evidence>
<feature type="signal peptide" evidence="1">
    <location>
        <begin position="1"/>
        <end position="21"/>
    </location>
</feature>
<accession>A0A5D9CD47</accession>
<gene>
    <name evidence="2" type="ORF">FYJ91_02740</name>
</gene>
<sequence>MIRFRMLIPLTLAVAPAAAHADGFAPGQWSHWTEMVSAEVPGVPQWVVKMFAGNSKRKSCFTAPQAAARPEALLTQDDAAVCKPRKFAMEGGKFVYDTFCTNKRFPDGLMIASKGTYTPSSYTIATTSTGTKDGKPVKIITTGGGQRIGACK</sequence>
<keyword evidence="3" id="KW-1185">Reference proteome</keyword>
<dbReference type="EMBL" id="VTOU01000001">
    <property type="protein sequence ID" value="TZG29072.1"/>
    <property type="molecule type" value="Genomic_DNA"/>
</dbReference>
<dbReference type="Pfam" id="PF12276">
    <property type="entry name" value="DUF3617"/>
    <property type="match status" value="1"/>
</dbReference>
<keyword evidence="1" id="KW-0732">Signal</keyword>
<comment type="caution">
    <text evidence="2">The sequence shown here is derived from an EMBL/GenBank/DDBJ whole genome shotgun (WGS) entry which is preliminary data.</text>
</comment>
<dbReference type="Proteomes" id="UP000322077">
    <property type="component" value="Unassembled WGS sequence"/>
</dbReference>
<feature type="chain" id="PRO_5022900180" evidence="1">
    <location>
        <begin position="22"/>
        <end position="152"/>
    </location>
</feature>
<evidence type="ECO:0000313" key="3">
    <source>
        <dbReference type="Proteomes" id="UP000322077"/>
    </source>
</evidence>
<dbReference type="AlphaFoldDB" id="A0A5D9CD47"/>
<proteinExistence type="predicted"/>